<dbReference type="GO" id="GO:0000976">
    <property type="term" value="F:transcription cis-regulatory region binding"/>
    <property type="evidence" value="ECO:0007669"/>
    <property type="project" value="TreeGrafter"/>
</dbReference>
<dbReference type="InterPro" id="IPR000843">
    <property type="entry name" value="HTH_LacI"/>
</dbReference>
<dbReference type="CDD" id="cd01392">
    <property type="entry name" value="HTH_LacI"/>
    <property type="match status" value="1"/>
</dbReference>
<dbReference type="GO" id="GO:0003700">
    <property type="term" value="F:DNA-binding transcription factor activity"/>
    <property type="evidence" value="ECO:0007669"/>
    <property type="project" value="TreeGrafter"/>
</dbReference>
<gene>
    <name evidence="5" type="ORF">SAMN04324258_2854</name>
</gene>
<evidence type="ECO:0000256" key="1">
    <source>
        <dbReference type="ARBA" id="ARBA00023015"/>
    </source>
</evidence>
<reference evidence="5 6" key="1">
    <citation type="submission" date="2017-02" db="EMBL/GenBank/DDBJ databases">
        <authorList>
            <person name="Peterson S.W."/>
        </authorList>
    </citation>
    <scope>NUCLEOTIDE SEQUENCE [LARGE SCALE GENOMIC DNA]</scope>
    <source>
        <strain evidence="5 6">DSM 21481</strain>
    </source>
</reference>
<dbReference type="InterPro" id="IPR028082">
    <property type="entry name" value="Peripla_BP_I"/>
</dbReference>
<dbReference type="PROSITE" id="PS50932">
    <property type="entry name" value="HTH_LACI_2"/>
    <property type="match status" value="1"/>
</dbReference>
<dbReference type="Pfam" id="PF13377">
    <property type="entry name" value="Peripla_BP_3"/>
    <property type="match status" value="1"/>
</dbReference>
<name>A0A1T5L4U5_9MICO</name>
<dbReference type="PANTHER" id="PTHR30146">
    <property type="entry name" value="LACI-RELATED TRANSCRIPTIONAL REPRESSOR"/>
    <property type="match status" value="1"/>
</dbReference>
<dbReference type="PANTHER" id="PTHR30146:SF109">
    <property type="entry name" value="HTH-TYPE TRANSCRIPTIONAL REGULATOR GALS"/>
    <property type="match status" value="1"/>
</dbReference>
<dbReference type="SUPFAM" id="SSF47413">
    <property type="entry name" value="lambda repressor-like DNA-binding domains"/>
    <property type="match status" value="1"/>
</dbReference>
<dbReference type="Proteomes" id="UP000189777">
    <property type="component" value="Unassembled WGS sequence"/>
</dbReference>
<evidence type="ECO:0000256" key="3">
    <source>
        <dbReference type="ARBA" id="ARBA00023163"/>
    </source>
</evidence>
<feature type="domain" description="HTH lacI-type" evidence="4">
    <location>
        <begin position="2"/>
        <end position="56"/>
    </location>
</feature>
<evidence type="ECO:0000259" key="4">
    <source>
        <dbReference type="PROSITE" id="PS50932"/>
    </source>
</evidence>
<keyword evidence="1" id="KW-0805">Transcription regulation</keyword>
<dbReference type="STRING" id="526729.SAMN04324258_2854"/>
<dbReference type="RefSeq" id="WP_079575152.1">
    <property type="nucleotide sequence ID" value="NZ_FUZQ01000005.1"/>
</dbReference>
<accession>A0A1T5L4U5</accession>
<dbReference type="PROSITE" id="PS00356">
    <property type="entry name" value="HTH_LACI_1"/>
    <property type="match status" value="1"/>
</dbReference>
<organism evidence="5 6">
    <name type="scientific">Krasilnikoviella flava</name>
    <dbReference type="NCBI Taxonomy" id="526729"/>
    <lineage>
        <taxon>Bacteria</taxon>
        <taxon>Bacillati</taxon>
        <taxon>Actinomycetota</taxon>
        <taxon>Actinomycetes</taxon>
        <taxon>Micrococcales</taxon>
        <taxon>Promicromonosporaceae</taxon>
        <taxon>Krasilnikoviella</taxon>
    </lineage>
</organism>
<dbReference type="InterPro" id="IPR046335">
    <property type="entry name" value="LacI/GalR-like_sensor"/>
</dbReference>
<dbReference type="Gene3D" id="1.10.260.40">
    <property type="entry name" value="lambda repressor-like DNA-binding domains"/>
    <property type="match status" value="1"/>
</dbReference>
<protein>
    <submittedName>
        <fullName evidence="5">Transcriptional regulator, LacI family</fullName>
    </submittedName>
</protein>
<dbReference type="SUPFAM" id="SSF53822">
    <property type="entry name" value="Periplasmic binding protein-like I"/>
    <property type="match status" value="1"/>
</dbReference>
<dbReference type="Gene3D" id="3.40.50.2300">
    <property type="match status" value="2"/>
</dbReference>
<evidence type="ECO:0000313" key="6">
    <source>
        <dbReference type="Proteomes" id="UP000189777"/>
    </source>
</evidence>
<dbReference type="EMBL" id="FUZQ01000005">
    <property type="protein sequence ID" value="SKC70953.1"/>
    <property type="molecule type" value="Genomic_DNA"/>
</dbReference>
<sequence>MVTIHDVARHVGVSAATVSNYLNRPEKVAPATTARIRAAVEQLGFVPSLSARQLRWQRSGIVGVSVINASNPFFSDVVNAVERVVAGADLTLVTGSTHESPEQQERLVALFEQLRFDGMVVAPHDAQMAALTARKKRGSPVVVVDQQDPDGRLSTVSLRHREGGRLAAQHLVDGGRRRLLAATGRARVQQVRRRLEGMREVVDRTPGATLDVVHADDLGLAEGAEVGRRIAAAAPGDRPDAVLAGNDMHALGLVRALLDGGVRVPDDVALVGYDDIPFATTGAVPLTTVRQPAAAIGTTAAEILLREIDDPSSPREEVLFDPELVVRAST</sequence>
<dbReference type="AlphaFoldDB" id="A0A1T5L4U5"/>
<dbReference type="OrthoDB" id="37081at2"/>
<evidence type="ECO:0000256" key="2">
    <source>
        <dbReference type="ARBA" id="ARBA00023125"/>
    </source>
</evidence>
<dbReference type="Pfam" id="PF00356">
    <property type="entry name" value="LacI"/>
    <property type="match status" value="1"/>
</dbReference>
<keyword evidence="6" id="KW-1185">Reference proteome</keyword>
<evidence type="ECO:0000313" key="5">
    <source>
        <dbReference type="EMBL" id="SKC70953.1"/>
    </source>
</evidence>
<dbReference type="InterPro" id="IPR010982">
    <property type="entry name" value="Lambda_DNA-bd_dom_sf"/>
</dbReference>
<proteinExistence type="predicted"/>
<keyword evidence="2" id="KW-0238">DNA-binding</keyword>
<dbReference type="SMART" id="SM00354">
    <property type="entry name" value="HTH_LACI"/>
    <property type="match status" value="1"/>
</dbReference>
<keyword evidence="3" id="KW-0804">Transcription</keyword>